<dbReference type="EMBL" id="AUWU02000002">
    <property type="protein sequence ID" value="KAH0576228.1"/>
    <property type="molecule type" value="Genomic_DNA"/>
</dbReference>
<feature type="transmembrane region" description="Helical" evidence="1">
    <location>
        <begin position="162"/>
        <end position="182"/>
    </location>
</feature>
<accession>V6LLM6</accession>
<reference evidence="2 3" key="1">
    <citation type="journal article" date="2014" name="PLoS Genet.">
        <title>The Genome of Spironucleus salmonicida Highlights a Fish Pathogen Adapted to Fluctuating Environments.</title>
        <authorList>
            <person name="Xu F."/>
            <person name="Jerlstrom-Hultqvist J."/>
            <person name="Einarsson E."/>
            <person name="Astvaldsson A."/>
            <person name="Svard S.G."/>
            <person name="Andersson J.O."/>
        </authorList>
    </citation>
    <scope>NUCLEOTIDE SEQUENCE</scope>
    <source>
        <strain evidence="3">ATCC 50377</strain>
    </source>
</reference>
<keyword evidence="1" id="KW-1133">Transmembrane helix</keyword>
<gene>
    <name evidence="2" type="ORF">SS50377_14616</name>
    <name evidence="3" type="ORF">SS50377_21777</name>
    <name evidence="4" type="ORF">SS50377_21789</name>
</gene>
<feature type="transmembrane region" description="Helical" evidence="1">
    <location>
        <begin position="55"/>
        <end position="73"/>
    </location>
</feature>
<dbReference type="SUPFAM" id="SSF103481">
    <property type="entry name" value="Multidrug resistance efflux transporter EmrE"/>
    <property type="match status" value="1"/>
</dbReference>
<evidence type="ECO:0000313" key="5">
    <source>
        <dbReference type="Proteomes" id="UP000018208"/>
    </source>
</evidence>
<feature type="transmembrane region" description="Helical" evidence="1">
    <location>
        <begin position="223"/>
        <end position="246"/>
    </location>
</feature>
<dbReference type="OrthoDB" id="408493at2759"/>
<organism evidence="2">
    <name type="scientific">Spironucleus salmonicida</name>
    <dbReference type="NCBI Taxonomy" id="348837"/>
    <lineage>
        <taxon>Eukaryota</taxon>
        <taxon>Metamonada</taxon>
        <taxon>Diplomonadida</taxon>
        <taxon>Hexamitidae</taxon>
        <taxon>Hexamitinae</taxon>
        <taxon>Spironucleus</taxon>
    </lineage>
</organism>
<dbReference type="PANTHER" id="PTHR13146">
    <property type="match status" value="1"/>
</dbReference>
<keyword evidence="5" id="KW-1185">Reference proteome</keyword>
<dbReference type="Proteomes" id="UP000018208">
    <property type="component" value="Unassembled WGS sequence"/>
</dbReference>
<name>V6LLM6_9EUKA</name>
<dbReference type="VEuPathDB" id="GiardiaDB:SS50377_21789"/>
<dbReference type="AlphaFoldDB" id="V6LLM6"/>
<dbReference type="VEuPathDB" id="GiardiaDB:SS50377_21777"/>
<dbReference type="PANTHER" id="PTHR13146:SF0">
    <property type="entry name" value="SOLUTE CARRIER FAMILY 35 MEMBER F6"/>
    <property type="match status" value="1"/>
</dbReference>
<dbReference type="InterPro" id="IPR037185">
    <property type="entry name" value="EmrE-like"/>
</dbReference>
<evidence type="ECO:0000256" key="1">
    <source>
        <dbReference type="SAM" id="Phobius"/>
    </source>
</evidence>
<feature type="transmembrane region" description="Helical" evidence="1">
    <location>
        <begin position="279"/>
        <end position="297"/>
    </location>
</feature>
<dbReference type="EMBL" id="KI546095">
    <property type="protein sequence ID" value="EST45462.1"/>
    <property type="molecule type" value="Genomic_DNA"/>
</dbReference>
<evidence type="ECO:0000313" key="2">
    <source>
        <dbReference type="EMBL" id="EST45462.1"/>
    </source>
</evidence>
<keyword evidence="1 2" id="KW-0812">Transmembrane</keyword>
<feature type="transmembrane region" description="Helical" evidence="1">
    <location>
        <begin position="12"/>
        <end position="35"/>
    </location>
</feature>
<sequence>MAATGKKPAISLVVWIYIVSGLVCSTGCGLVAKAMFLETLPTCPTCAAVPFNHPYMQTLFMFIGEFCCIFIWLTSEFVRKHRALPQTPLKEGKTFYRFIPHTFLFAIPTIFDLVSSTMFNIGNYYSDPSVYAILTNMTVVFVALVSLCIFRDYRQRFDLPQLMGLVILFLGATIIALGSILFTQQNSVALNPAMGIIFTLLGCFIASWFYLAEELSLRRIQTIGFMGVANEGGWGLIFCAIALPILNIVTDPLSTTIPKSNFEDLAGWAYQMSISYKQVLYHIFYALFVLVLNFTGMEITNHVSAATRTTFGSLKPILVWIMSISLGWEPWNPQSTPVKWAGFVVVTCGVLIFNNVLLVIPFLKRPNQVLHGKWMGRHKPEDQAAPDADCPAEDFKQTVDRAAEDEIITAVETRAEPLERVH</sequence>
<proteinExistence type="predicted"/>
<dbReference type="GO" id="GO:0016020">
    <property type="term" value="C:membrane"/>
    <property type="evidence" value="ECO:0007669"/>
    <property type="project" value="TreeGrafter"/>
</dbReference>
<evidence type="ECO:0000313" key="3">
    <source>
        <dbReference type="EMBL" id="KAH0576216.1"/>
    </source>
</evidence>
<protein>
    <submittedName>
        <fullName evidence="2">Transmembrane domain-containing protein</fullName>
    </submittedName>
</protein>
<feature type="transmembrane region" description="Helical" evidence="1">
    <location>
        <begin position="188"/>
        <end position="211"/>
    </location>
</feature>
<feature type="transmembrane region" description="Helical" evidence="1">
    <location>
        <begin position="309"/>
        <end position="328"/>
    </location>
</feature>
<reference evidence="3" key="2">
    <citation type="submission" date="2020-12" db="EMBL/GenBank/DDBJ databases">
        <title>New Spironucleus salmonicida genome in near-complete chromosomes.</title>
        <authorList>
            <person name="Xu F."/>
            <person name="Kurt Z."/>
            <person name="Jimenez-Gonzalez A."/>
            <person name="Astvaldsson A."/>
            <person name="Andersson J.O."/>
            <person name="Svard S.G."/>
        </authorList>
    </citation>
    <scope>NUCLEOTIDE SEQUENCE</scope>
    <source>
        <strain evidence="3">ATCC 50377</strain>
    </source>
</reference>
<dbReference type="EMBL" id="AUWU02000002">
    <property type="protein sequence ID" value="KAH0576216.1"/>
    <property type="molecule type" value="Genomic_DNA"/>
</dbReference>
<keyword evidence="1" id="KW-0472">Membrane</keyword>
<feature type="transmembrane region" description="Helical" evidence="1">
    <location>
        <begin position="340"/>
        <end position="363"/>
    </location>
</feature>
<feature type="transmembrane region" description="Helical" evidence="1">
    <location>
        <begin position="131"/>
        <end position="150"/>
    </location>
</feature>
<feature type="transmembrane region" description="Helical" evidence="1">
    <location>
        <begin position="94"/>
        <end position="111"/>
    </location>
</feature>
<evidence type="ECO:0000313" key="4">
    <source>
        <dbReference type="EMBL" id="KAH0576228.1"/>
    </source>
</evidence>